<comment type="caution">
    <text evidence="1">The sequence shown here is derived from an EMBL/GenBank/DDBJ whole genome shotgun (WGS) entry which is preliminary data.</text>
</comment>
<organism evidence="1">
    <name type="scientific">Caldilineaceae bacterium SB0661_bin_32</name>
    <dbReference type="NCBI Taxonomy" id="2605255"/>
    <lineage>
        <taxon>Bacteria</taxon>
        <taxon>Bacillati</taxon>
        <taxon>Chloroflexota</taxon>
        <taxon>Caldilineae</taxon>
        <taxon>Caldilineales</taxon>
        <taxon>Caldilineaceae</taxon>
    </lineage>
</organism>
<sequence length="145" mass="16290">MPDSVANVKESIDWTNELHGQMILYRGLADAVWEVESSAYRRIRISEEVESESLLATTFRRYVDQLLNEAGLQGFRVRSEQLSIGGGQSKRSLNYIANICGIAGERGEAELDGEMKVADLCLHPLCTRFESKSQDAIAHVWKDEN</sequence>
<gene>
    <name evidence="1" type="ORF">F4X14_12480</name>
</gene>
<reference evidence="1" key="1">
    <citation type="submission" date="2019-09" db="EMBL/GenBank/DDBJ databases">
        <title>Characterisation of the sponge microbiome using genome-centric metagenomics.</title>
        <authorList>
            <person name="Engelberts J.P."/>
            <person name="Robbins S.J."/>
            <person name="De Goeij J.M."/>
            <person name="Aranda M."/>
            <person name="Bell S.C."/>
            <person name="Webster N.S."/>
        </authorList>
    </citation>
    <scope>NUCLEOTIDE SEQUENCE</scope>
    <source>
        <strain evidence="1">SB0661_bin_32</strain>
    </source>
</reference>
<evidence type="ECO:0000313" key="1">
    <source>
        <dbReference type="EMBL" id="MYC95774.1"/>
    </source>
</evidence>
<name>A0A6B1D836_9CHLR</name>
<protein>
    <submittedName>
        <fullName evidence="1">Uncharacterized protein</fullName>
    </submittedName>
</protein>
<accession>A0A6B1D836</accession>
<dbReference type="EMBL" id="VXMH01000066">
    <property type="protein sequence ID" value="MYC95774.1"/>
    <property type="molecule type" value="Genomic_DNA"/>
</dbReference>
<dbReference type="AlphaFoldDB" id="A0A6B1D836"/>
<proteinExistence type="predicted"/>